<evidence type="ECO:0000256" key="1">
    <source>
        <dbReference type="SAM" id="MobiDB-lite"/>
    </source>
</evidence>
<gene>
    <name evidence="3" type="ORF">GCM10022402_38300</name>
</gene>
<dbReference type="EMBL" id="BAABDD010000022">
    <property type="protein sequence ID" value="GAA3756170.1"/>
    <property type="molecule type" value="Genomic_DNA"/>
</dbReference>
<evidence type="ECO:0000256" key="2">
    <source>
        <dbReference type="SAM" id="Phobius"/>
    </source>
</evidence>
<comment type="caution">
    <text evidence="3">The sequence shown here is derived from an EMBL/GenBank/DDBJ whole genome shotgun (WGS) entry which is preliminary data.</text>
</comment>
<feature type="transmembrane region" description="Helical" evidence="2">
    <location>
        <begin position="51"/>
        <end position="79"/>
    </location>
</feature>
<organism evidence="3 4">
    <name type="scientific">Salinactinospora qingdaonensis</name>
    <dbReference type="NCBI Taxonomy" id="702744"/>
    <lineage>
        <taxon>Bacteria</taxon>
        <taxon>Bacillati</taxon>
        <taxon>Actinomycetota</taxon>
        <taxon>Actinomycetes</taxon>
        <taxon>Streptosporangiales</taxon>
        <taxon>Nocardiopsidaceae</taxon>
        <taxon>Salinactinospora</taxon>
    </lineage>
</organism>
<sequence length="170" mass="17667">MTGPEKSLRLLAAAGASSYRRRAPRMRSSLDPPTPPVNTGPPSSAGLVSEVMSLLLMMLVLLGALFVIGAGAALVAWIIRHIQSGSAAGHPLPSPQEETGVGGYTPLPEALATTHAQPAPQLPDQTLARVRELLARGNSAEAVRAVRADTGLDAHRAQEAVSRIRDGDSS</sequence>
<feature type="region of interest" description="Disordered" evidence="1">
    <location>
        <begin position="87"/>
        <end position="108"/>
    </location>
</feature>
<feature type="region of interest" description="Disordered" evidence="1">
    <location>
        <begin position="16"/>
        <end position="43"/>
    </location>
</feature>
<evidence type="ECO:0008006" key="5">
    <source>
        <dbReference type="Google" id="ProtNLM"/>
    </source>
</evidence>
<name>A0ABP7G722_9ACTN</name>
<keyword evidence="2" id="KW-0812">Transmembrane</keyword>
<dbReference type="Proteomes" id="UP001500908">
    <property type="component" value="Unassembled WGS sequence"/>
</dbReference>
<keyword evidence="2" id="KW-1133">Transmembrane helix</keyword>
<keyword evidence="4" id="KW-1185">Reference proteome</keyword>
<evidence type="ECO:0000313" key="4">
    <source>
        <dbReference type="Proteomes" id="UP001500908"/>
    </source>
</evidence>
<reference evidence="4" key="1">
    <citation type="journal article" date="2019" name="Int. J. Syst. Evol. Microbiol.">
        <title>The Global Catalogue of Microorganisms (GCM) 10K type strain sequencing project: providing services to taxonomists for standard genome sequencing and annotation.</title>
        <authorList>
            <consortium name="The Broad Institute Genomics Platform"/>
            <consortium name="The Broad Institute Genome Sequencing Center for Infectious Disease"/>
            <person name="Wu L."/>
            <person name="Ma J."/>
        </authorList>
    </citation>
    <scope>NUCLEOTIDE SEQUENCE [LARGE SCALE GENOMIC DNA]</scope>
    <source>
        <strain evidence="4">JCM 17137</strain>
    </source>
</reference>
<evidence type="ECO:0000313" key="3">
    <source>
        <dbReference type="EMBL" id="GAA3756170.1"/>
    </source>
</evidence>
<protein>
    <recommendedName>
        <fullName evidence="5">Ribosomal protein L7/L12 C-terminal domain-containing protein</fullName>
    </recommendedName>
</protein>
<keyword evidence="2" id="KW-0472">Membrane</keyword>
<accession>A0ABP7G722</accession>
<proteinExistence type="predicted"/>